<dbReference type="AlphaFoldDB" id="A0A367IQF2"/>
<feature type="non-terminal residue" evidence="1">
    <location>
        <position position="482"/>
    </location>
</feature>
<evidence type="ECO:0000313" key="2">
    <source>
        <dbReference type="Proteomes" id="UP000253551"/>
    </source>
</evidence>
<comment type="caution">
    <text evidence="1">The sequence shown here is derived from an EMBL/GenBank/DDBJ whole genome shotgun (WGS) entry which is preliminary data.</text>
</comment>
<name>A0A367IQF2_RHIST</name>
<sequence length="482" mass="55488">MDTTYLTVDISTPNSELEDGMIYPPIDNYDSYVHPVMLDMSSNKKFLAYISRDKASKNQYNDTDEDLSESCVNIIDNYADLGGAVQYYLTIRSLREVDPDLSPLHLTRNVTEIFSNYVKHPIVFFLSVSQDGKFISLSCFQKYSSGRASIIFEVQGNKIKKRKEINEDEGRGVFLDDGQFVMVNLDFLYTYNSDFSFSKCFSIKELAKNTLHQPRPKHWPLFSGVYTGRMAYSKADLYETFALFCISKRIKQGILLFRNQCSLYRFSAYSIGQDLSIVLSYVMPDMIYSKNFKFAAGKSGDALVLYNGNKGCKSHRLLSYNKLVKFMVTQFEFSEDGKYLVLAGIKSDAGKRSQLAAYFEVWNIRHEKIIYALEKELDYKISPLIHTQVLIYPFIVIQKNENNNTFADQNILGFYTTISDQGKHELMSFPLGFKTSLSVNYIENTHSIKQETRRFSLKNRLQNIFDTDVKDDSNGQDTKPHF</sequence>
<protein>
    <submittedName>
        <fullName evidence="1">Uncharacterized protein</fullName>
    </submittedName>
</protein>
<organism evidence="1 2">
    <name type="scientific">Rhizopus stolonifer</name>
    <name type="common">Rhizopus nigricans</name>
    <dbReference type="NCBI Taxonomy" id="4846"/>
    <lineage>
        <taxon>Eukaryota</taxon>
        <taxon>Fungi</taxon>
        <taxon>Fungi incertae sedis</taxon>
        <taxon>Mucoromycota</taxon>
        <taxon>Mucoromycotina</taxon>
        <taxon>Mucoromycetes</taxon>
        <taxon>Mucorales</taxon>
        <taxon>Mucorineae</taxon>
        <taxon>Rhizopodaceae</taxon>
        <taxon>Rhizopus</taxon>
    </lineage>
</organism>
<proteinExistence type="predicted"/>
<dbReference type="Proteomes" id="UP000253551">
    <property type="component" value="Unassembled WGS sequence"/>
</dbReference>
<reference evidence="1 2" key="1">
    <citation type="journal article" date="2018" name="G3 (Bethesda)">
        <title>Phylogenetic and Phylogenomic Definition of Rhizopus Species.</title>
        <authorList>
            <person name="Gryganskyi A.P."/>
            <person name="Golan J."/>
            <person name="Dolatabadi S."/>
            <person name="Mondo S."/>
            <person name="Robb S."/>
            <person name="Idnurm A."/>
            <person name="Muszewska A."/>
            <person name="Steczkiewicz K."/>
            <person name="Masonjones S."/>
            <person name="Liao H.L."/>
            <person name="Gajdeczka M.T."/>
            <person name="Anike F."/>
            <person name="Vuek A."/>
            <person name="Anishchenko I.M."/>
            <person name="Voigt K."/>
            <person name="de Hoog G.S."/>
            <person name="Smith M.E."/>
            <person name="Heitman J."/>
            <person name="Vilgalys R."/>
            <person name="Stajich J.E."/>
        </authorList>
    </citation>
    <scope>NUCLEOTIDE SEQUENCE [LARGE SCALE GENOMIC DNA]</scope>
    <source>
        <strain evidence="1 2">LSU 92-RS-03</strain>
    </source>
</reference>
<gene>
    <name evidence="1" type="ORF">CU098_004673</name>
</gene>
<accession>A0A367IQF2</accession>
<dbReference type="EMBL" id="PJQM01006284">
    <property type="protein sequence ID" value="RCH79927.1"/>
    <property type="molecule type" value="Genomic_DNA"/>
</dbReference>
<evidence type="ECO:0000313" key="1">
    <source>
        <dbReference type="EMBL" id="RCH79927.1"/>
    </source>
</evidence>
<dbReference type="OrthoDB" id="2377581at2759"/>
<keyword evidence="2" id="KW-1185">Reference proteome</keyword>